<name>A0A9D4BPJ8_DREPO</name>
<reference evidence="1" key="1">
    <citation type="journal article" date="2019" name="bioRxiv">
        <title>The Genome of the Zebra Mussel, Dreissena polymorpha: A Resource for Invasive Species Research.</title>
        <authorList>
            <person name="McCartney M.A."/>
            <person name="Auch B."/>
            <person name="Kono T."/>
            <person name="Mallez S."/>
            <person name="Zhang Y."/>
            <person name="Obille A."/>
            <person name="Becker A."/>
            <person name="Abrahante J.E."/>
            <person name="Garbe J."/>
            <person name="Badalamenti J.P."/>
            <person name="Herman A."/>
            <person name="Mangelson H."/>
            <person name="Liachko I."/>
            <person name="Sullivan S."/>
            <person name="Sone E.D."/>
            <person name="Koren S."/>
            <person name="Silverstein K.A.T."/>
            <person name="Beckman K.B."/>
            <person name="Gohl D.M."/>
        </authorList>
    </citation>
    <scope>NUCLEOTIDE SEQUENCE</scope>
    <source>
        <strain evidence="1">Duluth1</strain>
        <tissue evidence="1">Whole animal</tissue>
    </source>
</reference>
<dbReference type="EMBL" id="JAIWYP010000015">
    <property type="protein sequence ID" value="KAH3702361.1"/>
    <property type="molecule type" value="Genomic_DNA"/>
</dbReference>
<accession>A0A9D4BPJ8</accession>
<comment type="caution">
    <text evidence="1">The sequence shown here is derived from an EMBL/GenBank/DDBJ whole genome shotgun (WGS) entry which is preliminary data.</text>
</comment>
<gene>
    <name evidence="1" type="ORF">DPMN_077376</name>
</gene>
<keyword evidence="2" id="KW-1185">Reference proteome</keyword>
<organism evidence="1 2">
    <name type="scientific">Dreissena polymorpha</name>
    <name type="common">Zebra mussel</name>
    <name type="synonym">Mytilus polymorpha</name>
    <dbReference type="NCBI Taxonomy" id="45954"/>
    <lineage>
        <taxon>Eukaryota</taxon>
        <taxon>Metazoa</taxon>
        <taxon>Spiralia</taxon>
        <taxon>Lophotrochozoa</taxon>
        <taxon>Mollusca</taxon>
        <taxon>Bivalvia</taxon>
        <taxon>Autobranchia</taxon>
        <taxon>Heteroconchia</taxon>
        <taxon>Euheterodonta</taxon>
        <taxon>Imparidentia</taxon>
        <taxon>Neoheterodontei</taxon>
        <taxon>Myida</taxon>
        <taxon>Dreissenoidea</taxon>
        <taxon>Dreissenidae</taxon>
        <taxon>Dreissena</taxon>
    </lineage>
</organism>
<evidence type="ECO:0000313" key="2">
    <source>
        <dbReference type="Proteomes" id="UP000828390"/>
    </source>
</evidence>
<dbReference type="Proteomes" id="UP000828390">
    <property type="component" value="Unassembled WGS sequence"/>
</dbReference>
<proteinExistence type="predicted"/>
<protein>
    <submittedName>
        <fullName evidence="1">Uncharacterized protein</fullName>
    </submittedName>
</protein>
<evidence type="ECO:0000313" key="1">
    <source>
        <dbReference type="EMBL" id="KAH3702361.1"/>
    </source>
</evidence>
<reference evidence="1" key="2">
    <citation type="submission" date="2020-11" db="EMBL/GenBank/DDBJ databases">
        <authorList>
            <person name="McCartney M.A."/>
            <person name="Auch B."/>
            <person name="Kono T."/>
            <person name="Mallez S."/>
            <person name="Becker A."/>
            <person name="Gohl D.M."/>
            <person name="Silverstein K.A.T."/>
            <person name="Koren S."/>
            <person name="Bechman K.B."/>
            <person name="Herman A."/>
            <person name="Abrahante J.E."/>
            <person name="Garbe J."/>
        </authorList>
    </citation>
    <scope>NUCLEOTIDE SEQUENCE</scope>
    <source>
        <strain evidence="1">Duluth1</strain>
        <tissue evidence="1">Whole animal</tissue>
    </source>
</reference>
<sequence>MLPFLMTTHAWCARATKGMWIAKRKIAPNPRASIHISLSANAVPSAITVDVNLFLKLGTFK</sequence>
<dbReference type="AlphaFoldDB" id="A0A9D4BPJ8"/>